<dbReference type="SMART" id="SM00387">
    <property type="entry name" value="HATPase_c"/>
    <property type="match status" value="1"/>
</dbReference>
<evidence type="ECO:0000259" key="8">
    <source>
        <dbReference type="PROSITE" id="PS50113"/>
    </source>
</evidence>
<evidence type="ECO:0000256" key="1">
    <source>
        <dbReference type="ARBA" id="ARBA00000085"/>
    </source>
</evidence>
<evidence type="ECO:0000313" key="10">
    <source>
        <dbReference type="Proteomes" id="UP000295164"/>
    </source>
</evidence>
<dbReference type="NCBIfam" id="TIGR00229">
    <property type="entry name" value="sensory_box"/>
    <property type="match status" value="2"/>
</dbReference>
<dbReference type="InterPro" id="IPR003594">
    <property type="entry name" value="HATPase_dom"/>
</dbReference>
<reference evidence="9 10" key="1">
    <citation type="submission" date="2019-03" db="EMBL/GenBank/DDBJ databases">
        <authorList>
            <person name="Kim M.K.M."/>
        </authorList>
    </citation>
    <scope>NUCLEOTIDE SEQUENCE [LARGE SCALE GENOMIC DNA]</scope>
    <source>
        <strain evidence="9 10">17J68-15</strain>
    </source>
</reference>
<evidence type="ECO:0000256" key="2">
    <source>
        <dbReference type="ARBA" id="ARBA00012438"/>
    </source>
</evidence>
<comment type="catalytic activity">
    <reaction evidence="1">
        <text>ATP + protein L-histidine = ADP + protein N-phospho-L-histidine.</text>
        <dbReference type="EC" id="2.7.13.3"/>
    </reaction>
</comment>
<dbReference type="Pfam" id="PF08447">
    <property type="entry name" value="PAS_3"/>
    <property type="match status" value="2"/>
</dbReference>
<dbReference type="SUPFAM" id="SSF55785">
    <property type="entry name" value="PYP-like sensor domain (PAS domain)"/>
    <property type="match status" value="2"/>
</dbReference>
<dbReference type="CDD" id="cd00082">
    <property type="entry name" value="HisKA"/>
    <property type="match status" value="1"/>
</dbReference>
<dbReference type="InterPro" id="IPR005467">
    <property type="entry name" value="His_kinase_dom"/>
</dbReference>
<dbReference type="InterPro" id="IPR036890">
    <property type="entry name" value="HATPase_C_sf"/>
</dbReference>
<dbReference type="PROSITE" id="PS50113">
    <property type="entry name" value="PAC"/>
    <property type="match status" value="2"/>
</dbReference>
<dbReference type="EMBL" id="SKFH01000041">
    <property type="protein sequence ID" value="TCZ66947.1"/>
    <property type="molecule type" value="Genomic_DNA"/>
</dbReference>
<dbReference type="Pfam" id="PF00512">
    <property type="entry name" value="HisKA"/>
    <property type="match status" value="1"/>
</dbReference>
<gene>
    <name evidence="9" type="ORF">E0486_16500</name>
</gene>
<feature type="domain" description="PAC" evidence="8">
    <location>
        <begin position="210"/>
        <end position="263"/>
    </location>
</feature>
<dbReference type="SUPFAM" id="SSF55874">
    <property type="entry name" value="ATPase domain of HSP90 chaperone/DNA topoisomerase II/histidine kinase"/>
    <property type="match status" value="1"/>
</dbReference>
<dbReference type="FunFam" id="3.30.450.20:FF:000099">
    <property type="entry name" value="Sensory box sensor histidine kinase"/>
    <property type="match status" value="2"/>
</dbReference>
<dbReference type="PROSITE" id="PS50112">
    <property type="entry name" value="PAS"/>
    <property type="match status" value="1"/>
</dbReference>
<evidence type="ECO:0000256" key="5">
    <source>
        <dbReference type="ARBA" id="ARBA00022777"/>
    </source>
</evidence>
<dbReference type="PANTHER" id="PTHR43304:SF1">
    <property type="entry name" value="PAC DOMAIN-CONTAINING PROTEIN"/>
    <property type="match status" value="1"/>
</dbReference>
<keyword evidence="10" id="KW-1185">Reference proteome</keyword>
<dbReference type="Gene3D" id="3.30.565.10">
    <property type="entry name" value="Histidine kinase-like ATPase, C-terminal domain"/>
    <property type="match status" value="1"/>
</dbReference>
<dbReference type="SMART" id="SM00388">
    <property type="entry name" value="HisKA"/>
    <property type="match status" value="1"/>
</dbReference>
<keyword evidence="5 9" id="KW-0418">Kinase</keyword>
<dbReference type="EC" id="2.7.13.3" evidence="2"/>
<protein>
    <recommendedName>
        <fullName evidence="2">histidine kinase</fullName>
        <ecNumber evidence="2">2.7.13.3</ecNumber>
    </recommendedName>
</protein>
<dbReference type="Gene3D" id="1.10.287.130">
    <property type="match status" value="1"/>
</dbReference>
<dbReference type="InterPro" id="IPR013655">
    <property type="entry name" value="PAS_fold_3"/>
</dbReference>
<evidence type="ECO:0000259" key="7">
    <source>
        <dbReference type="PROSITE" id="PS50112"/>
    </source>
</evidence>
<name>A0A4R4DUY2_9BACT</name>
<dbReference type="InterPro" id="IPR003661">
    <property type="entry name" value="HisK_dim/P_dom"/>
</dbReference>
<dbReference type="CDD" id="cd00130">
    <property type="entry name" value="PAS"/>
    <property type="match status" value="2"/>
</dbReference>
<dbReference type="PRINTS" id="PR00344">
    <property type="entry name" value="BCTRLSENSOR"/>
</dbReference>
<organism evidence="9 10">
    <name type="scientific">Flaviaesturariibacter aridisoli</name>
    <dbReference type="NCBI Taxonomy" id="2545761"/>
    <lineage>
        <taxon>Bacteria</taxon>
        <taxon>Pseudomonadati</taxon>
        <taxon>Bacteroidota</taxon>
        <taxon>Chitinophagia</taxon>
        <taxon>Chitinophagales</taxon>
        <taxon>Chitinophagaceae</taxon>
        <taxon>Flaviaestuariibacter</taxon>
    </lineage>
</organism>
<dbReference type="PROSITE" id="PS50109">
    <property type="entry name" value="HIS_KIN"/>
    <property type="match status" value="1"/>
</dbReference>
<accession>A0A4R4DUY2</accession>
<dbReference type="Gene3D" id="3.30.450.20">
    <property type="entry name" value="PAS domain"/>
    <property type="match status" value="2"/>
</dbReference>
<dbReference type="InterPro" id="IPR004358">
    <property type="entry name" value="Sig_transdc_His_kin-like_C"/>
</dbReference>
<dbReference type="InterPro" id="IPR035965">
    <property type="entry name" value="PAS-like_dom_sf"/>
</dbReference>
<evidence type="ECO:0000256" key="3">
    <source>
        <dbReference type="ARBA" id="ARBA00022553"/>
    </source>
</evidence>
<dbReference type="SUPFAM" id="SSF47384">
    <property type="entry name" value="Homodimeric domain of signal transducing histidine kinase"/>
    <property type="match status" value="1"/>
</dbReference>
<dbReference type="InterPro" id="IPR000700">
    <property type="entry name" value="PAS-assoc_C"/>
</dbReference>
<keyword evidence="4" id="KW-0808">Transferase</keyword>
<dbReference type="OrthoDB" id="607558at2"/>
<dbReference type="InterPro" id="IPR001610">
    <property type="entry name" value="PAC"/>
</dbReference>
<dbReference type="PANTHER" id="PTHR43304">
    <property type="entry name" value="PHYTOCHROME-LIKE PROTEIN CPH1"/>
    <property type="match status" value="1"/>
</dbReference>
<dbReference type="Pfam" id="PF02518">
    <property type="entry name" value="HATPase_c"/>
    <property type="match status" value="1"/>
</dbReference>
<proteinExistence type="predicted"/>
<evidence type="ECO:0000259" key="6">
    <source>
        <dbReference type="PROSITE" id="PS50109"/>
    </source>
</evidence>
<sequence length="529" mass="59514">MYAHLSQAQHLADPILQLADAMPQLVWIADAAGTVRYFNVRVEEYKGPRRNPDGSWEWAAAIHPDDLAETALKWQHCLVTGHAYEAEHRMCLADGSWAWHLARAVPQRDGLGAISSWMGTSTNIHRQKETEQTLRDSEERFRLLTNSIPQIIWIVDAVGNTEYVNDRWTTYTGQENEDLDREGRIAMIHPDDLPIVLDTWQEALRAGEPAHWQYRLRHKDTGRYRWFLAHVLPLRDPEGVVRHWICSASDIQAHRDIAGELEQQVELRTRELAALAETLRRQASELKRSNDDLQQFAHIASHDLKEPLRKIRTFGSRLSGEYAAALPERGRDYVDKIETSAQRMSDMIDGVLHYSLIDSMDYVLIPVSLEETLQQVSCDLELVIQKKDARLEWAGLPAVAGIPVLVRQLFFNLVHNALKFMPPGVAPRVEVAARRATVAELRAAGLPEGVPCQYITVRDNGIGFDAGHATAIFKTFTRLHSKDTFEGTGLGLALCQKIVQRHGGAISAESSMGKGSVFTVLLQEAGRSL</sequence>
<evidence type="ECO:0000256" key="4">
    <source>
        <dbReference type="ARBA" id="ARBA00022679"/>
    </source>
</evidence>
<dbReference type="InterPro" id="IPR000014">
    <property type="entry name" value="PAS"/>
</dbReference>
<comment type="caution">
    <text evidence="9">The sequence shown here is derived from an EMBL/GenBank/DDBJ whole genome shotgun (WGS) entry which is preliminary data.</text>
</comment>
<dbReference type="GO" id="GO:0000155">
    <property type="term" value="F:phosphorelay sensor kinase activity"/>
    <property type="evidence" value="ECO:0007669"/>
    <property type="project" value="InterPro"/>
</dbReference>
<dbReference type="InterPro" id="IPR052162">
    <property type="entry name" value="Sensor_kinase/Photoreceptor"/>
</dbReference>
<dbReference type="AlphaFoldDB" id="A0A4R4DUY2"/>
<feature type="domain" description="PAS" evidence="7">
    <location>
        <begin position="137"/>
        <end position="207"/>
    </location>
</feature>
<dbReference type="InterPro" id="IPR036097">
    <property type="entry name" value="HisK_dim/P_sf"/>
</dbReference>
<evidence type="ECO:0000313" key="9">
    <source>
        <dbReference type="EMBL" id="TCZ66947.1"/>
    </source>
</evidence>
<keyword evidence="3" id="KW-0597">Phosphoprotein</keyword>
<dbReference type="SMART" id="SM00086">
    <property type="entry name" value="PAC"/>
    <property type="match status" value="2"/>
</dbReference>
<feature type="domain" description="PAC" evidence="8">
    <location>
        <begin position="84"/>
        <end position="136"/>
    </location>
</feature>
<dbReference type="Proteomes" id="UP000295164">
    <property type="component" value="Unassembled WGS sequence"/>
</dbReference>
<dbReference type="SMART" id="SM00091">
    <property type="entry name" value="PAS"/>
    <property type="match status" value="2"/>
</dbReference>
<dbReference type="RefSeq" id="WP_131853813.1">
    <property type="nucleotide sequence ID" value="NZ_SKFH01000041.1"/>
</dbReference>
<feature type="domain" description="Histidine kinase" evidence="6">
    <location>
        <begin position="299"/>
        <end position="526"/>
    </location>
</feature>